<keyword evidence="1" id="KW-1133">Transmembrane helix</keyword>
<keyword evidence="3" id="KW-1185">Reference proteome</keyword>
<comment type="caution">
    <text evidence="2">The sequence shown here is derived from an EMBL/GenBank/DDBJ whole genome shotgun (WGS) entry which is preliminary data.</text>
</comment>
<evidence type="ECO:0000313" key="3">
    <source>
        <dbReference type="Proteomes" id="UP001314170"/>
    </source>
</evidence>
<organism evidence="2 3">
    <name type="scientific">Dovyalis caffra</name>
    <dbReference type="NCBI Taxonomy" id="77055"/>
    <lineage>
        <taxon>Eukaryota</taxon>
        <taxon>Viridiplantae</taxon>
        <taxon>Streptophyta</taxon>
        <taxon>Embryophyta</taxon>
        <taxon>Tracheophyta</taxon>
        <taxon>Spermatophyta</taxon>
        <taxon>Magnoliopsida</taxon>
        <taxon>eudicotyledons</taxon>
        <taxon>Gunneridae</taxon>
        <taxon>Pentapetalae</taxon>
        <taxon>rosids</taxon>
        <taxon>fabids</taxon>
        <taxon>Malpighiales</taxon>
        <taxon>Salicaceae</taxon>
        <taxon>Flacourtieae</taxon>
        <taxon>Dovyalis</taxon>
    </lineage>
</organism>
<sequence>DLVWARILLNNYREDRTFNKAQSRANLYFTTLKRGLFFLTLFFASVGIGARLLMYFNGKCPITVDGGPRGEDRRA</sequence>
<protein>
    <submittedName>
        <fullName evidence="2">Uncharacterized protein</fullName>
    </submittedName>
</protein>
<feature type="non-terminal residue" evidence="2">
    <location>
        <position position="1"/>
    </location>
</feature>
<keyword evidence="1" id="KW-0472">Membrane</keyword>
<dbReference type="Proteomes" id="UP001314170">
    <property type="component" value="Unassembled WGS sequence"/>
</dbReference>
<keyword evidence="1" id="KW-0812">Transmembrane</keyword>
<proteinExistence type="predicted"/>
<evidence type="ECO:0000256" key="1">
    <source>
        <dbReference type="SAM" id="Phobius"/>
    </source>
</evidence>
<feature type="transmembrane region" description="Helical" evidence="1">
    <location>
        <begin position="36"/>
        <end position="54"/>
    </location>
</feature>
<gene>
    <name evidence="2" type="ORF">DCAF_LOCUS12387</name>
</gene>
<reference evidence="2 3" key="1">
    <citation type="submission" date="2024-01" db="EMBL/GenBank/DDBJ databases">
        <authorList>
            <person name="Waweru B."/>
        </authorList>
    </citation>
    <scope>NUCLEOTIDE SEQUENCE [LARGE SCALE GENOMIC DNA]</scope>
</reference>
<evidence type="ECO:0000313" key="2">
    <source>
        <dbReference type="EMBL" id="CAK7337357.1"/>
    </source>
</evidence>
<accession>A0AAV1RM87</accession>
<dbReference type="EMBL" id="CAWUPB010001019">
    <property type="protein sequence ID" value="CAK7337357.1"/>
    <property type="molecule type" value="Genomic_DNA"/>
</dbReference>
<dbReference type="AlphaFoldDB" id="A0AAV1RM87"/>
<name>A0AAV1RM87_9ROSI</name>